<accession>A0A1B1URS8</accession>
<keyword evidence="1" id="KW-0503">Monooxygenase</keyword>
<evidence type="ECO:0000313" key="2">
    <source>
        <dbReference type="Proteomes" id="UP000092839"/>
    </source>
</evidence>
<dbReference type="Gene3D" id="3.30.70.100">
    <property type="match status" value="1"/>
</dbReference>
<gene>
    <name evidence="1" type="ORF">LMTR13_07965</name>
</gene>
<dbReference type="GO" id="GO:0004497">
    <property type="term" value="F:monooxygenase activity"/>
    <property type="evidence" value="ECO:0007669"/>
    <property type="project" value="UniProtKB-KW"/>
</dbReference>
<dbReference type="RefSeq" id="WP_065732515.1">
    <property type="nucleotide sequence ID" value="NZ_CP016428.1"/>
</dbReference>
<dbReference type="KEGG" id="bic:LMTR13_07965"/>
<dbReference type="STRING" id="1274631.LMTR13_07965"/>
<reference evidence="1 2" key="1">
    <citation type="submission" date="2016-07" db="EMBL/GenBank/DDBJ databases">
        <title>Complete genome sequence of Bradyrhizobium icense LMTR 13T, a potential inoculant strain isolated from lima bean (Phaseolus lunatus) in Peru.</title>
        <authorList>
            <person name="Ormeno-Orrillo E."/>
            <person name="Duran D."/>
            <person name="Rogel M.A."/>
            <person name="Rey L."/>
            <person name="Imperial J."/>
            <person name="Ruiz-Argueso T."/>
            <person name="Martinez-Romero E."/>
        </authorList>
    </citation>
    <scope>NUCLEOTIDE SEQUENCE [LARGE SCALE GENOMIC DNA]</scope>
    <source>
        <strain evidence="1 2">LMTR 13</strain>
    </source>
</reference>
<keyword evidence="1" id="KW-0560">Oxidoreductase</keyword>
<keyword evidence="2" id="KW-1185">Reference proteome</keyword>
<dbReference type="OrthoDB" id="2065010at2"/>
<dbReference type="EMBL" id="CP016428">
    <property type="protein sequence ID" value="ANW05386.1"/>
    <property type="molecule type" value="Genomic_DNA"/>
</dbReference>
<dbReference type="AlphaFoldDB" id="A0A1B1URS8"/>
<protein>
    <submittedName>
        <fullName evidence="1">Monooxygenase</fullName>
    </submittedName>
</protein>
<dbReference type="InterPro" id="IPR011008">
    <property type="entry name" value="Dimeric_a/b-barrel"/>
</dbReference>
<proteinExistence type="predicted"/>
<evidence type="ECO:0000313" key="1">
    <source>
        <dbReference type="EMBL" id="ANW05386.1"/>
    </source>
</evidence>
<dbReference type="SUPFAM" id="SSF54909">
    <property type="entry name" value="Dimeric alpha+beta barrel"/>
    <property type="match status" value="1"/>
</dbReference>
<name>A0A1B1URS8_9BRAD</name>
<dbReference type="Proteomes" id="UP000092839">
    <property type="component" value="Chromosome"/>
</dbReference>
<organism evidence="1 2">
    <name type="scientific">Bradyrhizobium icense</name>
    <dbReference type="NCBI Taxonomy" id="1274631"/>
    <lineage>
        <taxon>Bacteria</taxon>
        <taxon>Pseudomonadati</taxon>
        <taxon>Pseudomonadota</taxon>
        <taxon>Alphaproteobacteria</taxon>
        <taxon>Hyphomicrobiales</taxon>
        <taxon>Nitrobacteraceae</taxon>
        <taxon>Bradyrhizobium</taxon>
    </lineage>
</organism>
<sequence length="103" mass="11621">MITAITTFQLPKPITRDEARRIFLSTAPTYQGVTGLFRKCYVLSQDGSTVGGIYLWNSRAEAEAMYSESWKVFVREKYGSDPSVTYFDSPVVVDNITHEVLSD</sequence>